<keyword evidence="4" id="KW-1185">Reference proteome</keyword>
<name>A0ABR7NKJ2_9FIRM</name>
<dbReference type="InterPro" id="IPR002696">
    <property type="entry name" value="Membr_insert_effic_factor_YidD"/>
</dbReference>
<keyword evidence="1 2" id="KW-0472">Membrane</keyword>
<evidence type="ECO:0000256" key="1">
    <source>
        <dbReference type="ARBA" id="ARBA00023136"/>
    </source>
</evidence>
<accession>A0ABR7NKJ2</accession>
<dbReference type="PANTHER" id="PTHR33383">
    <property type="entry name" value="MEMBRANE PROTEIN INSERTION EFFICIENCY FACTOR-RELATED"/>
    <property type="match status" value="1"/>
</dbReference>
<dbReference type="Pfam" id="PF01809">
    <property type="entry name" value="YidD"/>
    <property type="match status" value="1"/>
</dbReference>
<evidence type="ECO:0000313" key="3">
    <source>
        <dbReference type="EMBL" id="MBC8576909.1"/>
    </source>
</evidence>
<protein>
    <recommendedName>
        <fullName evidence="2">Putative membrane protein insertion efficiency factor</fullName>
    </recommendedName>
</protein>
<dbReference type="NCBIfam" id="TIGR00278">
    <property type="entry name" value="membrane protein insertion efficiency factor YidD"/>
    <property type="match status" value="1"/>
</dbReference>
<gene>
    <name evidence="3" type="primary">yidD</name>
    <name evidence="3" type="ORF">H8717_10900</name>
</gene>
<proteinExistence type="inferred from homology"/>
<comment type="caution">
    <text evidence="3">The sequence shown here is derived from an EMBL/GenBank/DDBJ whole genome shotgun (WGS) entry which is preliminary data.</text>
</comment>
<dbReference type="HAMAP" id="MF_00386">
    <property type="entry name" value="UPF0161_YidD"/>
    <property type="match status" value="1"/>
</dbReference>
<comment type="subcellular location">
    <subcellularLocation>
        <location evidence="2">Cell membrane</location>
        <topology evidence="2">Peripheral membrane protein</topology>
        <orientation evidence="2">Cytoplasmic side</orientation>
    </subcellularLocation>
</comment>
<organism evidence="3 4">
    <name type="scientific">Yanshouia hominis</name>
    <dbReference type="NCBI Taxonomy" id="2763673"/>
    <lineage>
        <taxon>Bacteria</taxon>
        <taxon>Bacillati</taxon>
        <taxon>Bacillota</taxon>
        <taxon>Clostridia</taxon>
        <taxon>Eubacteriales</taxon>
        <taxon>Oscillospiraceae</taxon>
        <taxon>Yanshouia</taxon>
    </lineage>
</organism>
<dbReference type="PANTHER" id="PTHR33383:SF1">
    <property type="entry name" value="MEMBRANE PROTEIN INSERTION EFFICIENCY FACTOR-RELATED"/>
    <property type="match status" value="1"/>
</dbReference>
<comment type="similarity">
    <text evidence="2">Belongs to the UPF0161 family.</text>
</comment>
<dbReference type="EMBL" id="JACRTB010000017">
    <property type="protein sequence ID" value="MBC8576909.1"/>
    <property type="molecule type" value="Genomic_DNA"/>
</dbReference>
<dbReference type="RefSeq" id="WP_262400384.1">
    <property type="nucleotide sequence ID" value="NZ_JACRTB010000017.1"/>
</dbReference>
<dbReference type="Proteomes" id="UP000658131">
    <property type="component" value="Unassembled WGS sequence"/>
</dbReference>
<dbReference type="SMART" id="SM01234">
    <property type="entry name" value="Haemolytic"/>
    <property type="match status" value="1"/>
</dbReference>
<sequence>MKQILRALIRFYQLSVSRYTQPHCIYIPTCSRYALEAIDRFGAIRGGLLSVWRLLRCNPFAKGGYDPVPDHFTFRREFQVYPGKNREKRHR</sequence>
<reference evidence="3 4" key="1">
    <citation type="submission" date="2020-08" db="EMBL/GenBank/DDBJ databases">
        <title>Genome public.</title>
        <authorList>
            <person name="Liu C."/>
            <person name="Sun Q."/>
        </authorList>
    </citation>
    <scope>NUCLEOTIDE SEQUENCE [LARGE SCALE GENOMIC DNA]</scope>
    <source>
        <strain evidence="3 4">BX1</strain>
    </source>
</reference>
<evidence type="ECO:0000256" key="2">
    <source>
        <dbReference type="HAMAP-Rule" id="MF_00386"/>
    </source>
</evidence>
<comment type="function">
    <text evidence="2">Could be involved in insertion of integral membrane proteins into the membrane.</text>
</comment>
<keyword evidence="2" id="KW-1003">Cell membrane</keyword>
<evidence type="ECO:0000313" key="4">
    <source>
        <dbReference type="Proteomes" id="UP000658131"/>
    </source>
</evidence>